<gene>
    <name evidence="1" type="ORF">HCN51_24000</name>
</gene>
<evidence type="ECO:0000313" key="1">
    <source>
        <dbReference type="EMBL" id="NJP92496.1"/>
    </source>
</evidence>
<keyword evidence="2" id="KW-1185">Reference proteome</keyword>
<comment type="caution">
    <text evidence="1">The sequence shown here is derived from an EMBL/GenBank/DDBJ whole genome shotgun (WGS) entry which is preliminary data.</text>
</comment>
<sequence length="127" mass="13566">MLDLTWVLAEEWTALRTVIGRPDLGDVELDRPGIVHQACPPVLVQVEARTAGEDALRQHQHVGVAQVGLRLQYHGPGAVLEADRGLGASRLSSAVSARPKLGSCASEAVTVRRSARSWSAARAPGMR</sequence>
<dbReference type="RefSeq" id="WP_168011714.1">
    <property type="nucleotide sequence ID" value="NZ_JAATEP010000017.1"/>
</dbReference>
<proteinExistence type="predicted"/>
<evidence type="ECO:0000313" key="2">
    <source>
        <dbReference type="Proteomes" id="UP000696294"/>
    </source>
</evidence>
<name>A0ABX1BB22_9ACTN</name>
<organism evidence="1 2">
    <name type="scientific">Nonomuraea composti</name>
    <dbReference type="NCBI Taxonomy" id="2720023"/>
    <lineage>
        <taxon>Bacteria</taxon>
        <taxon>Bacillati</taxon>
        <taxon>Actinomycetota</taxon>
        <taxon>Actinomycetes</taxon>
        <taxon>Streptosporangiales</taxon>
        <taxon>Streptosporangiaceae</taxon>
        <taxon>Nonomuraea</taxon>
    </lineage>
</organism>
<dbReference type="EMBL" id="JAATEP010000017">
    <property type="protein sequence ID" value="NJP92496.1"/>
    <property type="molecule type" value="Genomic_DNA"/>
</dbReference>
<protein>
    <submittedName>
        <fullName evidence="1">Uncharacterized protein</fullName>
    </submittedName>
</protein>
<reference evidence="1 2" key="1">
    <citation type="submission" date="2020-03" db="EMBL/GenBank/DDBJ databases">
        <title>WGS of actinomycetes isolated from Thailand.</title>
        <authorList>
            <person name="Thawai C."/>
        </authorList>
    </citation>
    <scope>NUCLEOTIDE SEQUENCE [LARGE SCALE GENOMIC DNA]</scope>
    <source>
        <strain evidence="1 2">FMUSA5-5</strain>
    </source>
</reference>
<dbReference type="Proteomes" id="UP000696294">
    <property type="component" value="Unassembled WGS sequence"/>
</dbReference>
<accession>A0ABX1BB22</accession>